<protein>
    <recommendedName>
        <fullName evidence="4">ICE-like protease (Caspase) p20 domain protein</fullName>
    </recommendedName>
</protein>
<accession>A0A074RJE7</accession>
<comment type="caution">
    <text evidence="2">The sequence shown here is derived from an EMBL/GenBank/DDBJ whole genome shotgun (WGS) entry which is preliminary data.</text>
</comment>
<dbReference type="STRING" id="1423351.A0A074RJE7"/>
<dbReference type="AlphaFoldDB" id="A0A074RJE7"/>
<feature type="non-terminal residue" evidence="2">
    <location>
        <position position="1"/>
    </location>
</feature>
<feature type="region of interest" description="Disordered" evidence="1">
    <location>
        <begin position="41"/>
        <end position="65"/>
    </location>
</feature>
<keyword evidence="3" id="KW-1185">Reference proteome</keyword>
<sequence>VNSLEWLVSNVEPGDNRYFHFSGHGQAYEVASANSKIARARPVPQAGSETAQPLTWDEQSDPSPRTFDTDHVLPALLTQWRHPPFAETLLSRAKHDTYNRIDDEVYSSPHIYVTINSQTTQELNTMLAKLPKGCTLTVCTCTLYDNFKDVNAPILGSRFRGGAGTLLVKPGSETGTLVTKPFSICPTPGTSLSNLFMPPVFHLHSDYKLDPKVTMEDVQGPDTLHDIKATVVCDSMISLNSYWILVPSLPGAGSVPSLLMLEPSYL</sequence>
<dbReference type="EMBL" id="AZST01000809">
    <property type="protein sequence ID" value="KEP47206.1"/>
    <property type="molecule type" value="Genomic_DNA"/>
</dbReference>
<dbReference type="HOGENOM" id="CLU_1047908_0_0_1"/>
<reference evidence="2 3" key="1">
    <citation type="submission" date="2013-12" db="EMBL/GenBank/DDBJ databases">
        <authorList>
            <person name="Cubeta M."/>
            <person name="Pakala S."/>
            <person name="Fedorova N."/>
            <person name="Thomas E."/>
            <person name="Dean R."/>
            <person name="Jabaji S."/>
            <person name="Neate S."/>
            <person name="Toda T."/>
            <person name="Tavantzis S."/>
            <person name="Vilgalys R."/>
            <person name="Bharathan N."/>
            <person name="Pakala S."/>
            <person name="Losada L.S."/>
            <person name="Zafar N."/>
            <person name="Nierman W."/>
        </authorList>
    </citation>
    <scope>NUCLEOTIDE SEQUENCE [LARGE SCALE GENOMIC DNA]</scope>
    <source>
        <strain evidence="2 3">123E</strain>
    </source>
</reference>
<evidence type="ECO:0000313" key="2">
    <source>
        <dbReference type="EMBL" id="KEP47206.1"/>
    </source>
</evidence>
<evidence type="ECO:0000256" key="1">
    <source>
        <dbReference type="SAM" id="MobiDB-lite"/>
    </source>
</evidence>
<proteinExistence type="predicted"/>
<dbReference type="Gene3D" id="3.40.50.1460">
    <property type="match status" value="1"/>
</dbReference>
<organism evidence="2 3">
    <name type="scientific">Rhizoctonia solani 123E</name>
    <dbReference type="NCBI Taxonomy" id="1423351"/>
    <lineage>
        <taxon>Eukaryota</taxon>
        <taxon>Fungi</taxon>
        <taxon>Dikarya</taxon>
        <taxon>Basidiomycota</taxon>
        <taxon>Agaricomycotina</taxon>
        <taxon>Agaricomycetes</taxon>
        <taxon>Cantharellales</taxon>
        <taxon>Ceratobasidiaceae</taxon>
        <taxon>Rhizoctonia</taxon>
    </lineage>
</organism>
<dbReference type="Proteomes" id="UP000027456">
    <property type="component" value="Unassembled WGS sequence"/>
</dbReference>
<dbReference type="OrthoDB" id="10422558at2759"/>
<gene>
    <name evidence="2" type="ORF">V565_164250</name>
</gene>
<evidence type="ECO:0008006" key="4">
    <source>
        <dbReference type="Google" id="ProtNLM"/>
    </source>
</evidence>
<evidence type="ECO:0000313" key="3">
    <source>
        <dbReference type="Proteomes" id="UP000027456"/>
    </source>
</evidence>
<name>A0A074RJE7_9AGAM</name>